<dbReference type="EMBL" id="KZ451896">
    <property type="protein sequence ID" value="PKA65209.1"/>
    <property type="molecule type" value="Genomic_DNA"/>
</dbReference>
<keyword evidence="2" id="KW-1185">Reference proteome</keyword>
<proteinExistence type="predicted"/>
<reference evidence="1 2" key="1">
    <citation type="journal article" date="2017" name="Nature">
        <title>The Apostasia genome and the evolution of orchids.</title>
        <authorList>
            <person name="Zhang G.Q."/>
            <person name="Liu K.W."/>
            <person name="Li Z."/>
            <person name="Lohaus R."/>
            <person name="Hsiao Y.Y."/>
            <person name="Niu S.C."/>
            <person name="Wang J.Y."/>
            <person name="Lin Y.C."/>
            <person name="Xu Q."/>
            <person name="Chen L.J."/>
            <person name="Yoshida K."/>
            <person name="Fujiwara S."/>
            <person name="Wang Z.W."/>
            <person name="Zhang Y.Q."/>
            <person name="Mitsuda N."/>
            <person name="Wang M."/>
            <person name="Liu G.H."/>
            <person name="Pecoraro L."/>
            <person name="Huang H.X."/>
            <person name="Xiao X.J."/>
            <person name="Lin M."/>
            <person name="Wu X.Y."/>
            <person name="Wu W.L."/>
            <person name="Chen Y.Y."/>
            <person name="Chang S.B."/>
            <person name="Sakamoto S."/>
            <person name="Ohme-Takagi M."/>
            <person name="Yagi M."/>
            <person name="Zeng S.J."/>
            <person name="Shen C.Y."/>
            <person name="Yeh C.M."/>
            <person name="Luo Y.B."/>
            <person name="Tsai W.C."/>
            <person name="Van de Peer Y."/>
            <person name="Liu Z.J."/>
        </authorList>
    </citation>
    <scope>NUCLEOTIDE SEQUENCE [LARGE SCALE GENOMIC DNA]</scope>
    <source>
        <strain evidence="2">cv. Shenzhen</strain>
        <tissue evidence="1">Stem</tissue>
    </source>
</reference>
<dbReference type="PANTHER" id="PTHR47926:SF347">
    <property type="entry name" value="PENTATRICOPEPTIDE REPEAT-CONTAINING PROTEIN"/>
    <property type="match status" value="1"/>
</dbReference>
<name>A0A2I0BBS1_9ASPA</name>
<dbReference type="InterPro" id="IPR011990">
    <property type="entry name" value="TPR-like_helical_dom_sf"/>
</dbReference>
<dbReference type="InterPro" id="IPR046960">
    <property type="entry name" value="PPR_At4g14850-like_plant"/>
</dbReference>
<organism evidence="1 2">
    <name type="scientific">Apostasia shenzhenica</name>
    <dbReference type="NCBI Taxonomy" id="1088818"/>
    <lineage>
        <taxon>Eukaryota</taxon>
        <taxon>Viridiplantae</taxon>
        <taxon>Streptophyta</taxon>
        <taxon>Embryophyta</taxon>
        <taxon>Tracheophyta</taxon>
        <taxon>Spermatophyta</taxon>
        <taxon>Magnoliopsida</taxon>
        <taxon>Liliopsida</taxon>
        <taxon>Asparagales</taxon>
        <taxon>Orchidaceae</taxon>
        <taxon>Apostasioideae</taxon>
        <taxon>Apostasia</taxon>
    </lineage>
</organism>
<dbReference type="GO" id="GO:0009451">
    <property type="term" value="P:RNA modification"/>
    <property type="evidence" value="ECO:0007669"/>
    <property type="project" value="InterPro"/>
</dbReference>
<evidence type="ECO:0000313" key="1">
    <source>
        <dbReference type="EMBL" id="PKA65209.1"/>
    </source>
</evidence>
<dbReference type="GO" id="GO:0003723">
    <property type="term" value="F:RNA binding"/>
    <property type="evidence" value="ECO:0007669"/>
    <property type="project" value="InterPro"/>
</dbReference>
<dbReference type="OrthoDB" id="733253at2759"/>
<evidence type="ECO:0000313" key="2">
    <source>
        <dbReference type="Proteomes" id="UP000236161"/>
    </source>
</evidence>
<dbReference type="AlphaFoldDB" id="A0A2I0BBS1"/>
<dbReference type="GO" id="GO:0016787">
    <property type="term" value="F:hydrolase activity"/>
    <property type="evidence" value="ECO:0007669"/>
    <property type="project" value="UniProtKB-KW"/>
</dbReference>
<accession>A0A2I0BBS1</accession>
<dbReference type="Proteomes" id="UP000236161">
    <property type="component" value="Unassembled WGS sequence"/>
</dbReference>
<gene>
    <name evidence="1" type="primary">PCMP-H51</name>
    <name evidence="1" type="ORF">AXF42_Ash013330</name>
</gene>
<sequence length="195" mass="22018">MKYGFSNDIFTNNSLLWMYSTCQVLDVAFNLFDQVPERNRFSWTSMISDCICNNEHEMSLLIFLEMMRSEFKRNEFCLSSVLCASTVLDSSKLGSSFHSLAFKIGIEKNSFVGSSLCLYAKCGNIESAGCIHHQDLASCNSMAELSDFTECHSLIPVMVFVVQISKKYIEERSFLSPQEIIASNVQRPIDAGHVE</sequence>
<dbReference type="GO" id="GO:0003678">
    <property type="term" value="F:DNA helicase activity"/>
    <property type="evidence" value="ECO:0007669"/>
    <property type="project" value="UniProtKB-EC"/>
</dbReference>
<dbReference type="EC" id="3.6.4.12" evidence="1"/>
<keyword evidence="1" id="KW-0378">Hydrolase</keyword>
<dbReference type="STRING" id="1088818.A0A2I0BBS1"/>
<dbReference type="PANTHER" id="PTHR47926">
    <property type="entry name" value="PENTATRICOPEPTIDE REPEAT-CONTAINING PROTEIN"/>
    <property type="match status" value="1"/>
</dbReference>
<dbReference type="Gene3D" id="1.25.40.10">
    <property type="entry name" value="Tetratricopeptide repeat domain"/>
    <property type="match status" value="1"/>
</dbReference>
<protein>
    <submittedName>
        <fullName evidence="1">Pentatricopeptide repeat-containing protein</fullName>
        <ecNumber evidence="1">3.6.4.12</ecNumber>
    </submittedName>
</protein>